<reference evidence="3 4" key="1">
    <citation type="journal article" date="2018" name="Mol. Biol. Evol.">
        <title>Broad Genomic Sampling Reveals a Smut Pathogenic Ancestry of the Fungal Clade Ustilaginomycotina.</title>
        <authorList>
            <person name="Kijpornyongpan T."/>
            <person name="Mondo S.J."/>
            <person name="Barry K."/>
            <person name="Sandor L."/>
            <person name="Lee J."/>
            <person name="Lipzen A."/>
            <person name="Pangilinan J."/>
            <person name="LaButti K."/>
            <person name="Hainaut M."/>
            <person name="Henrissat B."/>
            <person name="Grigoriev I.V."/>
            <person name="Spatafora J.W."/>
            <person name="Aime M.C."/>
        </authorList>
    </citation>
    <scope>NUCLEOTIDE SEQUENCE [LARGE SCALE GENOMIC DNA]</scope>
    <source>
        <strain evidence="3 4">MCA 4198</strain>
    </source>
</reference>
<feature type="region of interest" description="Disordered" evidence="1">
    <location>
        <begin position="62"/>
        <end position="88"/>
    </location>
</feature>
<gene>
    <name evidence="3" type="ORF">FA10DRAFT_142337</name>
</gene>
<evidence type="ECO:0000256" key="1">
    <source>
        <dbReference type="SAM" id="MobiDB-lite"/>
    </source>
</evidence>
<sequence length="247" mass="27620">MERRNLKAEGLGEEAVQSRSKIWQATVPVVLGLLHKRSPRHQLRDRCKTCLRPVVGGGVLDKFEESQSGKSREESMPPRPVESVWNYPRPPALQPTTARLRVVWRAPDHSETVVADTTQGYRVLETSHPPTYYFPPSDVNQALLAPSAARRTWCEWKGQALYHDLKPTQASTPLVKAKIWSYPSPTPGFAKIKDYMCFYASSGTDAAKYVDEDEVAAQEGDFYGSWITPEITGGDRGFKGGPGTWGW</sequence>
<evidence type="ECO:0000313" key="3">
    <source>
        <dbReference type="EMBL" id="PWN89342.1"/>
    </source>
</evidence>
<name>A0A316YJH4_9BASI</name>
<keyword evidence="4" id="KW-1185">Reference proteome</keyword>
<accession>A0A316YJH4</accession>
<dbReference type="InterPro" id="IPR038694">
    <property type="entry name" value="DUF427_sf"/>
</dbReference>
<dbReference type="RefSeq" id="XP_025376540.1">
    <property type="nucleotide sequence ID" value="XM_025518048.1"/>
</dbReference>
<dbReference type="Proteomes" id="UP000245768">
    <property type="component" value="Unassembled WGS sequence"/>
</dbReference>
<feature type="domain" description="DUF427" evidence="2">
    <location>
        <begin position="110"/>
        <end position="200"/>
    </location>
</feature>
<dbReference type="GeneID" id="37039964"/>
<evidence type="ECO:0000313" key="4">
    <source>
        <dbReference type="Proteomes" id="UP000245768"/>
    </source>
</evidence>
<dbReference type="PANTHER" id="PTHR43058">
    <property type="entry name" value="SLR0655 PROTEIN"/>
    <property type="match status" value="1"/>
</dbReference>
<dbReference type="EMBL" id="KZ819637">
    <property type="protein sequence ID" value="PWN89342.1"/>
    <property type="molecule type" value="Genomic_DNA"/>
</dbReference>
<protein>
    <submittedName>
        <fullName evidence="3">DUF427-domain-containing protein</fullName>
    </submittedName>
</protein>
<organism evidence="3 4">
    <name type="scientific">Acaromyces ingoldii</name>
    <dbReference type="NCBI Taxonomy" id="215250"/>
    <lineage>
        <taxon>Eukaryota</taxon>
        <taxon>Fungi</taxon>
        <taxon>Dikarya</taxon>
        <taxon>Basidiomycota</taxon>
        <taxon>Ustilaginomycotina</taxon>
        <taxon>Exobasidiomycetes</taxon>
        <taxon>Exobasidiales</taxon>
        <taxon>Cryptobasidiaceae</taxon>
        <taxon>Acaromyces</taxon>
    </lineage>
</organism>
<proteinExistence type="predicted"/>
<dbReference type="OrthoDB" id="18996at2759"/>
<dbReference type="PANTHER" id="PTHR43058:SF1">
    <property type="entry name" value="DUF427 DOMAIN-CONTAINING PROTEIN"/>
    <property type="match status" value="1"/>
</dbReference>
<dbReference type="STRING" id="215250.A0A316YJH4"/>
<dbReference type="InterPro" id="IPR007361">
    <property type="entry name" value="DUF427"/>
</dbReference>
<dbReference type="Gene3D" id="2.170.150.40">
    <property type="entry name" value="Domain of unknown function (DUF427)"/>
    <property type="match status" value="1"/>
</dbReference>
<feature type="compositionally biased region" description="Basic and acidic residues" evidence="1">
    <location>
        <begin position="62"/>
        <end position="76"/>
    </location>
</feature>
<dbReference type="Pfam" id="PF04248">
    <property type="entry name" value="NTP_transf_9"/>
    <property type="match status" value="1"/>
</dbReference>
<evidence type="ECO:0000259" key="2">
    <source>
        <dbReference type="Pfam" id="PF04248"/>
    </source>
</evidence>
<dbReference type="InParanoid" id="A0A316YJH4"/>
<dbReference type="AlphaFoldDB" id="A0A316YJH4"/>